<keyword evidence="10" id="KW-0170">Cobalt</keyword>
<evidence type="ECO:0000256" key="2">
    <source>
        <dbReference type="ARBA" id="ARBA00022723"/>
    </source>
</evidence>
<dbReference type="Pfam" id="PF02056">
    <property type="entry name" value="Glyco_hydro_4"/>
    <property type="match status" value="1"/>
</dbReference>
<feature type="domain" description="Glycosyl hydrolase family 4 C-terminal" evidence="13">
    <location>
        <begin position="198"/>
        <end position="414"/>
    </location>
</feature>
<dbReference type="eggNOG" id="COG1486">
    <property type="taxonomic scope" value="Bacteria"/>
</dbReference>
<evidence type="ECO:0000256" key="6">
    <source>
        <dbReference type="ARBA" id="ARBA00023277"/>
    </source>
</evidence>
<dbReference type="GO" id="GO:0016616">
    <property type="term" value="F:oxidoreductase activity, acting on the CH-OH group of donors, NAD or NADP as acceptor"/>
    <property type="evidence" value="ECO:0007669"/>
    <property type="project" value="InterPro"/>
</dbReference>
<dbReference type="PANTHER" id="PTHR32092">
    <property type="entry name" value="6-PHOSPHO-BETA-GLUCOSIDASE-RELATED"/>
    <property type="match status" value="1"/>
</dbReference>
<dbReference type="InterPro" id="IPR001088">
    <property type="entry name" value="Glyco_hydro_4"/>
</dbReference>
<keyword evidence="10" id="KW-0408">Iron</keyword>
<evidence type="ECO:0000256" key="7">
    <source>
        <dbReference type="ARBA" id="ARBA00023295"/>
    </source>
</evidence>
<feature type="binding site" evidence="10">
    <location>
        <position position="203"/>
    </location>
    <ligand>
        <name>Mn(2+)</name>
        <dbReference type="ChEBI" id="CHEBI:29035"/>
    </ligand>
</feature>
<evidence type="ECO:0000313" key="14">
    <source>
        <dbReference type="EMBL" id="EOL42320.1"/>
    </source>
</evidence>
<keyword evidence="6" id="KW-0119">Carbohydrate metabolism</keyword>
<evidence type="ECO:0000259" key="13">
    <source>
        <dbReference type="Pfam" id="PF11975"/>
    </source>
</evidence>
<dbReference type="Proteomes" id="UP000013785">
    <property type="component" value="Unassembled WGS sequence"/>
</dbReference>
<evidence type="ECO:0000313" key="15">
    <source>
        <dbReference type="Proteomes" id="UP000013785"/>
    </source>
</evidence>
<evidence type="ECO:0000256" key="5">
    <source>
        <dbReference type="ARBA" id="ARBA00023211"/>
    </source>
</evidence>
<dbReference type="EMBL" id="AJAT01000017">
    <property type="protein sequence ID" value="EOL42320.1"/>
    <property type="molecule type" value="Genomic_DNA"/>
</dbReference>
<proteinExistence type="inferred from homology"/>
<gene>
    <name evidence="14" type="ORF">UC3_02672</name>
</gene>
<dbReference type="HOGENOM" id="CLU_045951_0_1_9"/>
<accession>R3WK98</accession>
<keyword evidence="2 10" id="KW-0479">Metal-binding</keyword>
<keyword evidence="15" id="KW-1185">Reference proteome</keyword>
<dbReference type="SUPFAM" id="SSF51735">
    <property type="entry name" value="NAD(P)-binding Rossmann-fold domains"/>
    <property type="match status" value="1"/>
</dbReference>
<protein>
    <recommendedName>
        <fullName evidence="8">6-phospho-beta-glucosidase</fullName>
        <ecNumber evidence="8">3.2.1.86</ecNumber>
    </recommendedName>
</protein>
<dbReference type="RefSeq" id="WP_010769307.1">
    <property type="nucleotide sequence ID" value="NZ_ASWE01000001.1"/>
</dbReference>
<dbReference type="InterPro" id="IPR015955">
    <property type="entry name" value="Lactate_DH/Glyco_Ohase_4_C"/>
</dbReference>
<dbReference type="PATRIC" id="fig|1158610.3.peg.2654"/>
<organism evidence="14 15">
    <name type="scientific">Enterococcus phoeniculicola ATCC BAA-412</name>
    <dbReference type="NCBI Taxonomy" id="1158610"/>
    <lineage>
        <taxon>Bacteria</taxon>
        <taxon>Bacillati</taxon>
        <taxon>Bacillota</taxon>
        <taxon>Bacilli</taxon>
        <taxon>Lactobacillales</taxon>
        <taxon>Enterococcaceae</taxon>
        <taxon>Enterococcus</taxon>
    </lineage>
</organism>
<evidence type="ECO:0000256" key="10">
    <source>
        <dbReference type="PIRSR" id="PIRSR601088-3"/>
    </source>
</evidence>
<feature type="binding site" evidence="9">
    <location>
        <position position="97"/>
    </location>
    <ligand>
        <name>substrate</name>
    </ligand>
</feature>
<reference evidence="14 15" key="1">
    <citation type="submission" date="2013-02" db="EMBL/GenBank/DDBJ databases">
        <title>The Genome Sequence of Enterococcus phoeniculicola BAA-412.</title>
        <authorList>
            <consortium name="The Broad Institute Genome Sequencing Platform"/>
            <consortium name="The Broad Institute Genome Sequencing Center for Infectious Disease"/>
            <person name="Earl A.M."/>
            <person name="Gilmore M.S."/>
            <person name="Lebreton F."/>
            <person name="Walker B."/>
            <person name="Young S.K."/>
            <person name="Zeng Q."/>
            <person name="Gargeya S."/>
            <person name="Fitzgerald M."/>
            <person name="Haas B."/>
            <person name="Abouelleil A."/>
            <person name="Alvarado L."/>
            <person name="Arachchi H.M."/>
            <person name="Berlin A.M."/>
            <person name="Chapman S.B."/>
            <person name="Dewar J."/>
            <person name="Goldberg J."/>
            <person name="Griggs A."/>
            <person name="Gujja S."/>
            <person name="Hansen M."/>
            <person name="Howarth C."/>
            <person name="Imamovic A."/>
            <person name="Larimer J."/>
            <person name="McCowan C."/>
            <person name="Murphy C."/>
            <person name="Neiman D."/>
            <person name="Pearson M."/>
            <person name="Priest M."/>
            <person name="Roberts A."/>
            <person name="Saif S."/>
            <person name="Shea T."/>
            <person name="Sisk P."/>
            <person name="Sykes S."/>
            <person name="Wortman J."/>
            <person name="Nusbaum C."/>
            <person name="Birren B."/>
        </authorList>
    </citation>
    <scope>NUCLEOTIDE SEQUENCE [LARGE SCALE GENOMIC DNA]</scope>
    <source>
        <strain evidence="14 15">ATCC BAA-412</strain>
    </source>
</reference>
<dbReference type="InterPro" id="IPR022616">
    <property type="entry name" value="Glyco_hydro_4_C"/>
</dbReference>
<dbReference type="PROSITE" id="PS01324">
    <property type="entry name" value="GLYCOSYL_HYDROL_F4"/>
    <property type="match status" value="1"/>
</dbReference>
<dbReference type="Gene3D" id="3.40.50.720">
    <property type="entry name" value="NAD(P)-binding Rossmann-like Domain"/>
    <property type="match status" value="1"/>
</dbReference>
<feature type="binding site" evidence="9">
    <location>
        <position position="151"/>
    </location>
    <ligand>
        <name>substrate</name>
    </ligand>
</feature>
<evidence type="ECO:0000256" key="4">
    <source>
        <dbReference type="ARBA" id="ARBA00023027"/>
    </source>
</evidence>
<comment type="caution">
    <text evidence="14">The sequence shown here is derived from an EMBL/GenBank/DDBJ whole genome shotgun (WGS) entry which is preliminary data.</text>
</comment>
<dbReference type="PRINTS" id="PR00732">
    <property type="entry name" value="GLHYDRLASE4"/>
</dbReference>
<dbReference type="EC" id="3.2.1.86" evidence="8"/>
<dbReference type="GO" id="GO:0008706">
    <property type="term" value="F:6-phospho-beta-glucosidase activity"/>
    <property type="evidence" value="ECO:0007669"/>
    <property type="project" value="UniProtKB-EC"/>
</dbReference>
<dbReference type="Gene3D" id="3.90.110.10">
    <property type="entry name" value="Lactate dehydrogenase/glycoside hydrolase, family 4, C-terminal"/>
    <property type="match status" value="1"/>
</dbReference>
<dbReference type="SUPFAM" id="SSF56327">
    <property type="entry name" value="LDH C-terminal domain-like"/>
    <property type="match status" value="1"/>
</dbReference>
<evidence type="ECO:0000256" key="11">
    <source>
        <dbReference type="PIRSR" id="PIRSR601088-4"/>
    </source>
</evidence>
<dbReference type="AlphaFoldDB" id="R3WK98"/>
<feature type="binding site" evidence="10">
    <location>
        <position position="173"/>
    </location>
    <ligand>
        <name>Mn(2+)</name>
        <dbReference type="ChEBI" id="CHEBI:29035"/>
    </ligand>
</feature>
<keyword evidence="5 10" id="KW-0464">Manganese</keyword>
<dbReference type="InterPro" id="IPR036291">
    <property type="entry name" value="NAD(P)-bd_dom_sf"/>
</dbReference>
<keyword evidence="4 12" id="KW-0520">NAD</keyword>
<evidence type="ECO:0000256" key="3">
    <source>
        <dbReference type="ARBA" id="ARBA00022801"/>
    </source>
</evidence>
<sequence length="441" mass="49609">MEKSGIKIVTIGGGSSYTPELIEGFIKRYEELPIREIWLVDIEKGKEKLEIVGEMARRMVKAAGIDCKIFLTLDRREALKDADFVTTQLRVGLLDARIQDERIPLSHGMIGQETNGAGGIFKALRTVPVILDIVSDMKELCPNAWLINFTNPAGMVTEAVLKYGQWEKVIGLCNIPVNAVVEEAEILQEKPRDLFFQFAGINHLHWHTVKDNRGTDRTDELIKKMYGEGDAKSIVANISDNNLLFEQVENLHMVPCPYHRYYYMTEEMLAEELADFKANGTRAEKVKQIEKELFDLYKDPALDYKPQQLAERGGARYSDAACEIINAIYNDKHSTMTVSTRNNGTISDLPDDCAVEVTASITANGPIPYQFGHFSPKERGLLQLMKSMEELTIEAAVTGDYGTLLQAFTMNPLITSGPTAKQMMDELLEAHKEYLPAFFKK</sequence>
<dbReference type="Pfam" id="PF11975">
    <property type="entry name" value="Glyco_hydro_4C"/>
    <property type="match status" value="1"/>
</dbReference>
<dbReference type="GO" id="GO:0005975">
    <property type="term" value="P:carbohydrate metabolic process"/>
    <property type="evidence" value="ECO:0007669"/>
    <property type="project" value="InterPro"/>
</dbReference>
<dbReference type="OrthoDB" id="9808275at2"/>
<evidence type="ECO:0000256" key="1">
    <source>
        <dbReference type="ARBA" id="ARBA00010141"/>
    </source>
</evidence>
<dbReference type="STRING" id="154621.RV11_GL001870"/>
<dbReference type="CDD" id="cd05296">
    <property type="entry name" value="GH4_P_beta_glucosidase"/>
    <property type="match status" value="1"/>
</dbReference>
<evidence type="ECO:0000256" key="9">
    <source>
        <dbReference type="PIRSR" id="PIRSR601088-2"/>
    </source>
</evidence>
<evidence type="ECO:0000256" key="12">
    <source>
        <dbReference type="RuleBase" id="RU361152"/>
    </source>
</evidence>
<name>R3WK98_9ENTE</name>
<comment type="cofactor">
    <cofactor evidence="12">
        <name>NAD(+)</name>
        <dbReference type="ChEBI" id="CHEBI:57540"/>
    </cofactor>
    <text evidence="12">Binds 1 NAD(+) per subunit.</text>
</comment>
<dbReference type="GO" id="GO:0046872">
    <property type="term" value="F:metal ion binding"/>
    <property type="evidence" value="ECO:0007669"/>
    <property type="project" value="UniProtKB-KW"/>
</dbReference>
<dbReference type="InterPro" id="IPR019802">
    <property type="entry name" value="GlycHydrolase_4_CS"/>
</dbReference>
<keyword evidence="7 12" id="KW-0326">Glycosidase</keyword>
<comment type="similarity">
    <text evidence="1 12">Belongs to the glycosyl hydrolase 4 family.</text>
</comment>
<keyword evidence="10" id="KW-0533">Nickel</keyword>
<dbReference type="PANTHER" id="PTHR32092:SF5">
    <property type="entry name" value="6-PHOSPHO-BETA-GLUCOSIDASE"/>
    <property type="match status" value="1"/>
</dbReference>
<feature type="site" description="Increases basicity of active site Tyr" evidence="11">
    <location>
        <position position="113"/>
    </location>
</feature>
<dbReference type="FunFam" id="3.40.50.720:FF:000163">
    <property type="entry name" value="6-phospho-beta-glucosidase"/>
    <property type="match status" value="1"/>
</dbReference>
<keyword evidence="3 12" id="KW-0378">Hydrolase</keyword>
<evidence type="ECO:0000256" key="8">
    <source>
        <dbReference type="ARBA" id="ARBA00066487"/>
    </source>
</evidence>